<name>A0ABR1J3B4_9AGAR</name>
<reference evidence="1 2" key="1">
    <citation type="submission" date="2024-01" db="EMBL/GenBank/DDBJ databases">
        <title>A draft genome for the cacao thread blight pathogen Marasmiellus scandens.</title>
        <authorList>
            <person name="Baruah I.K."/>
            <person name="Leung J."/>
            <person name="Bukari Y."/>
            <person name="Amoako-Attah I."/>
            <person name="Meinhardt L.W."/>
            <person name="Bailey B.A."/>
            <person name="Cohen S.P."/>
        </authorList>
    </citation>
    <scope>NUCLEOTIDE SEQUENCE [LARGE SCALE GENOMIC DNA]</scope>
    <source>
        <strain evidence="1 2">GH-19</strain>
    </source>
</reference>
<keyword evidence="2" id="KW-1185">Reference proteome</keyword>
<accession>A0ABR1J3B4</accession>
<dbReference type="Proteomes" id="UP001498398">
    <property type="component" value="Unassembled WGS sequence"/>
</dbReference>
<sequence>MPIDLNISTTTFDDWLREDMHELIGEAFYTAHVIHPRWTFKDRVMPESDSRTLFEQGIQEGDVIHVTYEELPEWKKATVEERTAVEIITDERALVYKVQANHDWDGQMNHPRVKGRLLRKGERFLVSDFDSGKRKGWIRDLDRDMAYLPTNFVSVVSSTELPRLQGSTETRPKLPPFDYPKASPMEFRVNVADRGHSLVNISLEYDSFSSPDDSTRVRVKIYCQSFSTRRISAIGLRITIPGNKVAELQPKDRRDSEVVETKYDSNDRDTTKWGFQGLGVNLPSGVGVDIDMEATREKERGINYHGTQHSSKEIKGSVLQSNTVSWTFKEAVNGPGGSGLDGESGEMWFELSGKPDRFEYDCLVAHIKDRKEKVKHAVSRSYVTDMITSLRSIRPS</sequence>
<dbReference type="EMBL" id="JBANRG010000049">
    <property type="protein sequence ID" value="KAK7444843.1"/>
    <property type="molecule type" value="Genomic_DNA"/>
</dbReference>
<comment type="caution">
    <text evidence="1">The sequence shown here is derived from an EMBL/GenBank/DDBJ whole genome shotgun (WGS) entry which is preliminary data.</text>
</comment>
<gene>
    <name evidence="1" type="ORF">VKT23_015161</name>
</gene>
<protein>
    <submittedName>
        <fullName evidence="1">Uncharacterized protein</fullName>
    </submittedName>
</protein>
<evidence type="ECO:0000313" key="2">
    <source>
        <dbReference type="Proteomes" id="UP001498398"/>
    </source>
</evidence>
<evidence type="ECO:0000313" key="1">
    <source>
        <dbReference type="EMBL" id="KAK7444843.1"/>
    </source>
</evidence>
<proteinExistence type="predicted"/>
<organism evidence="1 2">
    <name type="scientific">Marasmiellus scandens</name>
    <dbReference type="NCBI Taxonomy" id="2682957"/>
    <lineage>
        <taxon>Eukaryota</taxon>
        <taxon>Fungi</taxon>
        <taxon>Dikarya</taxon>
        <taxon>Basidiomycota</taxon>
        <taxon>Agaricomycotina</taxon>
        <taxon>Agaricomycetes</taxon>
        <taxon>Agaricomycetidae</taxon>
        <taxon>Agaricales</taxon>
        <taxon>Marasmiineae</taxon>
        <taxon>Omphalotaceae</taxon>
        <taxon>Marasmiellus</taxon>
    </lineage>
</organism>
<dbReference type="CDD" id="cd17039">
    <property type="entry name" value="Ubl_ubiquitin_like"/>
    <property type="match status" value="1"/>
</dbReference>